<evidence type="ECO:0000256" key="2">
    <source>
        <dbReference type="SAM" id="MobiDB-lite"/>
    </source>
</evidence>
<accession>W8B139</accession>
<dbReference type="SUPFAM" id="SSF51197">
    <property type="entry name" value="Clavaminate synthase-like"/>
    <property type="match status" value="1"/>
</dbReference>
<dbReference type="PANTHER" id="PTHR21052">
    <property type="entry name" value="SPERMATOGENESIS ASSOCIATED 11-RELATED"/>
    <property type="match status" value="1"/>
</dbReference>
<reference evidence="3" key="2">
    <citation type="journal article" date="2014" name="BMC Genomics">
        <title>A genomic perspective to assessing quality of mass-reared SIT flies used in Mediterranean fruit fly (Ceratitis capitata) eradication in California.</title>
        <authorList>
            <person name="Calla B."/>
            <person name="Hall B."/>
            <person name="Hou S."/>
            <person name="Geib S.M."/>
        </authorList>
    </citation>
    <scope>NUCLEOTIDE SEQUENCE</scope>
</reference>
<dbReference type="EMBL" id="GAMC01019599">
    <property type="protein sequence ID" value="JAB86956.1"/>
    <property type="molecule type" value="mRNA"/>
</dbReference>
<keyword evidence="3" id="KW-0560">Oxidoreductase</keyword>
<sequence>MKLHQLTNCTKTILLCLNLSKAGQHRQISIAKCLGRSLDPVLEQNKSAPVADATAHFEFHGDWPVAEKQSFLKDMRLHTNFVSHEEENKLIEEIEPYMKRLHYEDAHWDDAIHGFRETERKQWYPHNRAVLERVRQIAFDGEIMPYVHILDLAAAGVIKPHVDSTRYCGNTIAGISLLSDSVMRLVRVDERKYQQGQPVEAPAGASENNTAASVAQNAAEPNDAYRNQPVTTLENNFYVDVLLRRRSMYIMSHTSRYNFSHEILANDVSTFRGQHIKKDRRISIICRNEP</sequence>
<proteinExistence type="evidence at transcript level"/>
<dbReference type="GO" id="GO:0051213">
    <property type="term" value="F:dioxygenase activity"/>
    <property type="evidence" value="ECO:0007669"/>
    <property type="project" value="UniProtKB-KW"/>
</dbReference>
<protein>
    <submittedName>
        <fullName evidence="3">Alpha-ketoglutarate-dependent dioxygenase alkB-7</fullName>
    </submittedName>
</protein>
<dbReference type="InterPro" id="IPR037151">
    <property type="entry name" value="AlkB-like_sf"/>
</dbReference>
<dbReference type="GO" id="GO:0006974">
    <property type="term" value="P:DNA damage response"/>
    <property type="evidence" value="ECO:0007669"/>
    <property type="project" value="InterPro"/>
</dbReference>
<dbReference type="Gene3D" id="2.60.120.590">
    <property type="entry name" value="Alpha-ketoglutarate-dependent dioxygenase AlkB-like"/>
    <property type="match status" value="1"/>
</dbReference>
<feature type="region of interest" description="Disordered" evidence="2">
    <location>
        <begin position="196"/>
        <end position="226"/>
    </location>
</feature>
<organism evidence="3">
    <name type="scientific">Ceratitis capitata</name>
    <name type="common">Mediterranean fruit fly</name>
    <name type="synonym">Tephritis capitata</name>
    <dbReference type="NCBI Taxonomy" id="7213"/>
    <lineage>
        <taxon>Eukaryota</taxon>
        <taxon>Metazoa</taxon>
        <taxon>Ecdysozoa</taxon>
        <taxon>Arthropoda</taxon>
        <taxon>Hexapoda</taxon>
        <taxon>Insecta</taxon>
        <taxon>Pterygota</taxon>
        <taxon>Neoptera</taxon>
        <taxon>Endopterygota</taxon>
        <taxon>Diptera</taxon>
        <taxon>Brachycera</taxon>
        <taxon>Muscomorpha</taxon>
        <taxon>Tephritoidea</taxon>
        <taxon>Tephritidae</taxon>
        <taxon>Ceratitis</taxon>
        <taxon>Ceratitis</taxon>
    </lineage>
</organism>
<feature type="compositionally biased region" description="Polar residues" evidence="2">
    <location>
        <begin position="206"/>
        <end position="216"/>
    </location>
</feature>
<evidence type="ECO:0000256" key="1">
    <source>
        <dbReference type="ARBA" id="ARBA00001954"/>
    </source>
</evidence>
<name>W8B139_CERCA</name>
<comment type="cofactor">
    <cofactor evidence="1">
        <name>Fe(2+)</name>
        <dbReference type="ChEBI" id="CHEBI:29033"/>
    </cofactor>
</comment>
<keyword evidence="3" id="KW-0223">Dioxygenase</keyword>
<dbReference type="PANTHER" id="PTHR21052:SF0">
    <property type="entry name" value="ALPHA-KETOGLUTARATE-DEPENDENT DIOXYGENASE ALKB HOMOLOG 7, MITOCHONDRIAL"/>
    <property type="match status" value="1"/>
</dbReference>
<dbReference type="AlphaFoldDB" id="W8B139"/>
<dbReference type="OrthoDB" id="28127at2759"/>
<dbReference type="GO" id="GO:0006631">
    <property type="term" value="P:fatty acid metabolic process"/>
    <property type="evidence" value="ECO:0007669"/>
    <property type="project" value="TreeGrafter"/>
</dbReference>
<dbReference type="InterPro" id="IPR032870">
    <property type="entry name" value="ALKBH7-like"/>
</dbReference>
<evidence type="ECO:0000313" key="3">
    <source>
        <dbReference type="EMBL" id="JAB86956.1"/>
    </source>
</evidence>
<reference evidence="3" key="1">
    <citation type="submission" date="2013-07" db="EMBL/GenBank/DDBJ databases">
        <authorList>
            <person name="Geib S."/>
        </authorList>
    </citation>
    <scope>NUCLEOTIDE SEQUENCE</scope>
</reference>
<dbReference type="GO" id="GO:0005759">
    <property type="term" value="C:mitochondrial matrix"/>
    <property type="evidence" value="ECO:0007669"/>
    <property type="project" value="TreeGrafter"/>
</dbReference>
<gene>
    <name evidence="3" type="primary">ALKB7</name>
</gene>